<sequence>MCALDEWTVEDLLAQLRRAASFADLSPAVLESVLDMLAGRYPSEEFAELRPRLVWDRLTGSLTGRPGAQRLAVTSGGTIPDRGLFGVFLAGDGPGRRVGELDEEMVYESRVGDVFTLGTSAWRIEDITHDQVLVTPAPGQPGRLPFWKGDSQGRPVELGRAVGRFVREITALPDDDARARARVAGLDPWAADNLVAYLREQVESTATVPSDHDIVLERFRDEIGDWQIVIHSPFGSPVHAPWALCIAARMRMRFGVDVQAMHGDDGIVLRLPDLEFEGSEASDVLAEIGDLITLDPDEVTELVTAEVGGSALFASRFRECAGRSLLLPRRDPGRRQALWQQRQRAAQLLEVASRYPEFPIVLEAVRECLQDVFDVPGMVELMRSIGDRSVSLVSIDTPHPSPFARSLLFGYVAQFLYEGDSPWPNAVRRRWPSTPPCSPNSSAPAKARPCATCSTPRSSSRPNASCSPSCPSVPAVTPRTSPISSAASAP</sequence>
<protein>
    <recommendedName>
        <fullName evidence="12">ATP-dependent helicase Lhr and Lhr-like helicase</fullName>
    </recommendedName>
</protein>
<keyword evidence="5" id="KW-0234">DNA repair</keyword>
<feature type="compositionally biased region" description="Polar residues" evidence="7">
    <location>
        <begin position="478"/>
        <end position="490"/>
    </location>
</feature>
<keyword evidence="3" id="KW-0547">Nucleotide-binding</keyword>
<dbReference type="EMBL" id="BSUO01000001">
    <property type="protein sequence ID" value="GMA39228.1"/>
    <property type="molecule type" value="Genomic_DNA"/>
</dbReference>
<dbReference type="Pfam" id="PF08494">
    <property type="entry name" value="DEAD_assoc"/>
    <property type="match status" value="1"/>
</dbReference>
<dbReference type="InterPro" id="IPR013701">
    <property type="entry name" value="Lhr-like_DEAD/DEAH_assoc"/>
</dbReference>
<dbReference type="Proteomes" id="UP001157126">
    <property type="component" value="Unassembled WGS sequence"/>
</dbReference>
<keyword evidence="2" id="KW-0378">Hydrolase</keyword>
<dbReference type="InterPro" id="IPR045628">
    <property type="entry name" value="Lhr_WH_dom"/>
</dbReference>
<keyword evidence="3" id="KW-0067">ATP-binding</keyword>
<keyword evidence="4" id="KW-0238">DNA-binding</keyword>
<evidence type="ECO:0000313" key="11">
    <source>
        <dbReference type="Proteomes" id="UP001157126"/>
    </source>
</evidence>
<comment type="caution">
    <text evidence="10">The sequence shown here is derived from an EMBL/GenBank/DDBJ whole genome shotgun (WGS) entry which is preliminary data.</text>
</comment>
<dbReference type="PANTHER" id="PTHR47962">
    <property type="entry name" value="ATP-DEPENDENT HELICASE LHR-RELATED-RELATED"/>
    <property type="match status" value="1"/>
</dbReference>
<evidence type="ECO:0000259" key="9">
    <source>
        <dbReference type="Pfam" id="PF19306"/>
    </source>
</evidence>
<gene>
    <name evidence="10" type="ORF">GCM10025883_12730</name>
</gene>
<reference evidence="11" key="1">
    <citation type="journal article" date="2019" name="Int. J. Syst. Evol. Microbiol.">
        <title>The Global Catalogue of Microorganisms (GCM) 10K type strain sequencing project: providing services to taxonomists for standard genome sequencing and annotation.</title>
        <authorList>
            <consortium name="The Broad Institute Genomics Platform"/>
            <consortium name="The Broad Institute Genome Sequencing Center for Infectious Disease"/>
            <person name="Wu L."/>
            <person name="Ma J."/>
        </authorList>
    </citation>
    <scope>NUCLEOTIDE SEQUENCE [LARGE SCALE GENOMIC DNA]</scope>
    <source>
        <strain evidence="11">NBRC 113072</strain>
    </source>
</reference>
<feature type="region of interest" description="Disordered" evidence="7">
    <location>
        <begin position="432"/>
        <end position="490"/>
    </location>
</feature>
<accession>A0ABQ6IRB7</accession>
<feature type="domain" description="Lhr-like DEAD/H associated" evidence="8">
    <location>
        <begin position="208"/>
        <end position="404"/>
    </location>
</feature>
<evidence type="ECO:0000256" key="6">
    <source>
        <dbReference type="ARBA" id="ARBA00023235"/>
    </source>
</evidence>
<name>A0ABQ6IRB7_9MICO</name>
<dbReference type="PANTHER" id="PTHR47962:SF5">
    <property type="entry name" value="ATP-DEPENDENT HELICASE LHR-RELATED"/>
    <property type="match status" value="1"/>
</dbReference>
<feature type="compositionally biased region" description="Low complexity" evidence="7">
    <location>
        <begin position="456"/>
        <end position="476"/>
    </location>
</feature>
<evidence type="ECO:0000256" key="4">
    <source>
        <dbReference type="ARBA" id="ARBA00023125"/>
    </source>
</evidence>
<dbReference type="InterPro" id="IPR052511">
    <property type="entry name" value="ATP-dep_Helicase"/>
</dbReference>
<organism evidence="10 11">
    <name type="scientific">Mobilicoccus caccae</name>
    <dbReference type="NCBI Taxonomy" id="1859295"/>
    <lineage>
        <taxon>Bacteria</taxon>
        <taxon>Bacillati</taxon>
        <taxon>Actinomycetota</taxon>
        <taxon>Actinomycetes</taxon>
        <taxon>Micrococcales</taxon>
        <taxon>Dermatophilaceae</taxon>
        <taxon>Mobilicoccus</taxon>
    </lineage>
</organism>
<evidence type="ECO:0000256" key="2">
    <source>
        <dbReference type="ARBA" id="ARBA00022801"/>
    </source>
</evidence>
<evidence type="ECO:0000256" key="7">
    <source>
        <dbReference type="SAM" id="MobiDB-lite"/>
    </source>
</evidence>
<keyword evidence="11" id="KW-1185">Reference proteome</keyword>
<evidence type="ECO:0000256" key="1">
    <source>
        <dbReference type="ARBA" id="ARBA00022763"/>
    </source>
</evidence>
<keyword evidence="6" id="KW-0413">Isomerase</keyword>
<evidence type="ECO:0008006" key="12">
    <source>
        <dbReference type="Google" id="ProtNLM"/>
    </source>
</evidence>
<keyword evidence="3" id="KW-0347">Helicase</keyword>
<evidence type="ECO:0000256" key="5">
    <source>
        <dbReference type="ARBA" id="ARBA00023204"/>
    </source>
</evidence>
<evidence type="ECO:0000256" key="3">
    <source>
        <dbReference type="ARBA" id="ARBA00022806"/>
    </source>
</evidence>
<evidence type="ECO:0000259" key="8">
    <source>
        <dbReference type="Pfam" id="PF08494"/>
    </source>
</evidence>
<evidence type="ECO:0000313" key="10">
    <source>
        <dbReference type="EMBL" id="GMA39228.1"/>
    </source>
</evidence>
<dbReference type="Pfam" id="PF19306">
    <property type="entry name" value="WHD_Lhr"/>
    <property type="match status" value="1"/>
</dbReference>
<feature type="domain" description="Helicase Lhr-like winged helix" evidence="9">
    <location>
        <begin position="1"/>
        <end position="143"/>
    </location>
</feature>
<proteinExistence type="predicted"/>
<keyword evidence="1" id="KW-0227">DNA damage</keyword>